<gene>
    <name evidence="3" type="ORF">TWF718_004501</name>
</gene>
<evidence type="ECO:0000259" key="2">
    <source>
        <dbReference type="Pfam" id="PF21666"/>
    </source>
</evidence>
<proteinExistence type="predicted"/>
<dbReference type="PANTHER" id="PTHR33119">
    <property type="entry name" value="IFI3P"/>
    <property type="match status" value="1"/>
</dbReference>
<accession>A0AAN8N2S7</accession>
<organism evidence="3 4">
    <name type="scientific">Orbilia javanica</name>
    <dbReference type="NCBI Taxonomy" id="47235"/>
    <lineage>
        <taxon>Eukaryota</taxon>
        <taxon>Fungi</taxon>
        <taxon>Dikarya</taxon>
        <taxon>Ascomycota</taxon>
        <taxon>Pezizomycotina</taxon>
        <taxon>Orbiliomycetes</taxon>
        <taxon>Orbiliales</taxon>
        <taxon>Orbiliaceae</taxon>
        <taxon>Orbilia</taxon>
    </lineage>
</organism>
<name>A0AAN8N2S7_9PEZI</name>
<dbReference type="PANTHER" id="PTHR33119:SF1">
    <property type="entry name" value="FE2OG DIOXYGENASE DOMAIN-CONTAINING PROTEIN"/>
    <property type="match status" value="1"/>
</dbReference>
<keyword evidence="4" id="KW-1185">Reference proteome</keyword>
<dbReference type="Pfam" id="PF14033">
    <property type="entry name" value="DUF4246"/>
    <property type="match status" value="1"/>
</dbReference>
<feature type="domain" description="DUF4246" evidence="2">
    <location>
        <begin position="1"/>
        <end position="51"/>
    </location>
</feature>
<dbReference type="InterPro" id="IPR049207">
    <property type="entry name" value="DUF4246_N"/>
</dbReference>
<comment type="caution">
    <text evidence="3">The sequence shown here is derived from an EMBL/GenBank/DDBJ whole genome shotgun (WGS) entry which is preliminary data.</text>
</comment>
<evidence type="ECO:0000313" key="4">
    <source>
        <dbReference type="Proteomes" id="UP001313282"/>
    </source>
</evidence>
<dbReference type="InterPro" id="IPR025340">
    <property type="entry name" value="DUF4246"/>
</dbReference>
<dbReference type="AlphaFoldDB" id="A0AAN8N2S7"/>
<protein>
    <submittedName>
        <fullName evidence="3">Uncharacterized protein</fullName>
    </submittedName>
</protein>
<evidence type="ECO:0000259" key="1">
    <source>
        <dbReference type="Pfam" id="PF14033"/>
    </source>
</evidence>
<dbReference type="Pfam" id="PF21666">
    <property type="entry name" value="DUF4246_N"/>
    <property type="match status" value="1"/>
</dbReference>
<evidence type="ECO:0000313" key="3">
    <source>
        <dbReference type="EMBL" id="KAK6351337.1"/>
    </source>
</evidence>
<reference evidence="3 4" key="1">
    <citation type="submission" date="2019-10" db="EMBL/GenBank/DDBJ databases">
        <authorList>
            <person name="Palmer J.M."/>
        </authorList>
    </citation>
    <scope>NUCLEOTIDE SEQUENCE [LARGE SCALE GENOMIC DNA]</scope>
    <source>
        <strain evidence="3 4">TWF718</strain>
    </source>
</reference>
<dbReference type="InterPro" id="IPR049192">
    <property type="entry name" value="DUF4246_C"/>
</dbReference>
<sequence length="594" mass="67545">MYPHPLDQLDPLDPLTAHEGALRRFSAAVRDNSDWTTKILDKALFVRWVSEAEENDCKLRKGINVAVWDAEDVKYVYGELINSYKPYVERMRAEGCDIEPDIDGVWRTDNLVDSALLGEFADAVNATLENIPEDQKDWRSWSGGRVLDLVNPSFWPLMYGKSTHVDTGKPICGYSPQDYEPLVKPRLETTTTIGGPSDGPSETLVKTTRSRHWSIGRHFCWLPSEFEIFPSGETKIRSYINNLSLPEQKKQLYPLIERIFSRFVPLFNLVLADLKGGRQHHQRVGKLNGILQEDNLYGHGVISVEKHQKIWRGILDDFSNGRDSSESLRATTSRCYEPISPNPSDQYFLWDVGSIIPNSEWSPPLISEDLKLEGKTVKVIVKMTNIHLTPRYPSYEGGDWHIEGTMAERIVAVGICYYDQENVEDSGLHFRRVVNLTTDTNYPHPTNLEALYDMKRRSVKLKTALQSLGTVKMKMGRAIAFPNVFQCGAEPFCLVDPTKPGYRKALSFLLCDPEVPENTIPSTKIVAPQQPAFRGDFEDTLRVGRLGNLPEDIFLMIMEYLPPPVSLEDAKRYKERMISRLRAANRSVPGLRIK</sequence>
<dbReference type="EMBL" id="JAVHNR010000002">
    <property type="protein sequence ID" value="KAK6351337.1"/>
    <property type="molecule type" value="Genomic_DNA"/>
</dbReference>
<feature type="domain" description="DUF4246" evidence="1">
    <location>
        <begin position="73"/>
        <end position="533"/>
    </location>
</feature>
<dbReference type="Proteomes" id="UP001313282">
    <property type="component" value="Unassembled WGS sequence"/>
</dbReference>